<keyword evidence="2" id="KW-0226">DNA condensation</keyword>
<dbReference type="InterPro" id="IPR010992">
    <property type="entry name" value="IHF-like_DNA-bd_dom_sf"/>
</dbReference>
<dbReference type="Proteomes" id="UP000182373">
    <property type="component" value="Chromosome"/>
</dbReference>
<dbReference type="GO" id="GO:0030527">
    <property type="term" value="F:structural constituent of chromatin"/>
    <property type="evidence" value="ECO:0007669"/>
    <property type="project" value="InterPro"/>
</dbReference>
<evidence type="ECO:0000256" key="1">
    <source>
        <dbReference type="ARBA" id="ARBA00010529"/>
    </source>
</evidence>
<dbReference type="PANTHER" id="PTHR33175:SF3">
    <property type="entry name" value="DNA-BINDING PROTEIN HU-BETA"/>
    <property type="match status" value="1"/>
</dbReference>
<evidence type="ECO:0000313" key="5">
    <source>
        <dbReference type="EMBL" id="APH54604.1"/>
    </source>
</evidence>
<dbReference type="PANTHER" id="PTHR33175">
    <property type="entry name" value="DNA-BINDING PROTEIN HU"/>
    <property type="match status" value="1"/>
</dbReference>
<organism evidence="5 6">
    <name type="scientific">Granulibacter bethesdensis</name>
    <dbReference type="NCBI Taxonomy" id="364410"/>
    <lineage>
        <taxon>Bacteria</taxon>
        <taxon>Pseudomonadati</taxon>
        <taxon>Pseudomonadota</taxon>
        <taxon>Alphaproteobacteria</taxon>
        <taxon>Acetobacterales</taxon>
        <taxon>Acetobacteraceae</taxon>
        <taxon>Granulibacter</taxon>
    </lineage>
</organism>
<dbReference type="Gene3D" id="4.10.520.10">
    <property type="entry name" value="IHF-like DNA-binding proteins"/>
    <property type="match status" value="1"/>
</dbReference>
<evidence type="ECO:0000256" key="2">
    <source>
        <dbReference type="ARBA" id="ARBA00023067"/>
    </source>
</evidence>
<reference evidence="6" key="1">
    <citation type="submission" date="2016-11" db="EMBL/GenBank/DDBJ databases">
        <title>Comparative genomic and phenotypic analysis of Granulibacter bethesdensis clinical isolates from patients with chronic granulomatous disease.</title>
        <authorList>
            <person name="Zarember K.A."/>
            <person name="Porcella S.F."/>
            <person name="Chu J."/>
            <person name="Ding L."/>
            <person name="Dahlstrom E."/>
            <person name="Barbian K."/>
            <person name="Martens C."/>
            <person name="Sykora L."/>
            <person name="Kramer S."/>
            <person name="Pettinato A.M."/>
            <person name="Hong H."/>
            <person name="Wald G."/>
            <person name="Berg L.J."/>
            <person name="Rogge L.S."/>
            <person name="Greenberg D.E."/>
            <person name="Falcone E.L."/>
            <person name="Neves J.F."/>
            <person name="Simoes M.J."/>
            <person name="Casal M."/>
            <person name="Rodriguez-Lopez F.C."/>
            <person name="Zelazny A."/>
            <person name="Gallin J.I."/>
            <person name="Holland S.M."/>
        </authorList>
    </citation>
    <scope>NUCLEOTIDE SEQUENCE [LARGE SCALE GENOMIC DNA]</scope>
    <source>
        <strain evidence="6">NIH9.1</strain>
    </source>
</reference>
<protein>
    <submittedName>
        <fullName evidence="5">DNA-binding protein HU</fullName>
    </submittedName>
</protein>
<dbReference type="GO" id="GO:0005829">
    <property type="term" value="C:cytosol"/>
    <property type="evidence" value="ECO:0007669"/>
    <property type="project" value="TreeGrafter"/>
</dbReference>
<dbReference type="EMBL" id="CP018191">
    <property type="protein sequence ID" value="APH54604.1"/>
    <property type="molecule type" value="Genomic_DNA"/>
</dbReference>
<proteinExistence type="inferred from homology"/>
<gene>
    <name evidence="5" type="ORF">GbCGDNIH9_1304</name>
</gene>
<sequence length="97" mass="10392">MNKMELITAVADELELPRSRAAQAVDAVLGSIESALKRHEEVRLVGFGSFSVASRKASVGRNPRTGEEIAIPPALSVRFKAGKTLKDALNEQDSSAE</sequence>
<dbReference type="InterPro" id="IPR020816">
    <property type="entry name" value="Histone-like_DNA-bd_CS"/>
</dbReference>
<dbReference type="GO" id="GO:0003677">
    <property type="term" value="F:DNA binding"/>
    <property type="evidence" value="ECO:0007669"/>
    <property type="project" value="UniProtKB-KW"/>
</dbReference>
<evidence type="ECO:0000256" key="3">
    <source>
        <dbReference type="ARBA" id="ARBA00023125"/>
    </source>
</evidence>
<dbReference type="PROSITE" id="PS00045">
    <property type="entry name" value="HISTONE_LIKE"/>
    <property type="match status" value="1"/>
</dbReference>
<dbReference type="SMART" id="SM00411">
    <property type="entry name" value="BHL"/>
    <property type="match status" value="1"/>
</dbReference>
<dbReference type="GO" id="GO:0030261">
    <property type="term" value="P:chromosome condensation"/>
    <property type="evidence" value="ECO:0007669"/>
    <property type="project" value="UniProtKB-KW"/>
</dbReference>
<evidence type="ECO:0000313" key="6">
    <source>
        <dbReference type="Proteomes" id="UP000182373"/>
    </source>
</evidence>
<dbReference type="Pfam" id="PF00216">
    <property type="entry name" value="Bac_DNA_binding"/>
    <property type="match status" value="1"/>
</dbReference>
<name>A0A1L3RYQ3_9PROT</name>
<dbReference type="InterPro" id="IPR000119">
    <property type="entry name" value="Hist_DNA-bd"/>
</dbReference>
<dbReference type="AlphaFoldDB" id="A0A1L3RYQ3"/>
<keyword evidence="3 5" id="KW-0238">DNA-binding</keyword>
<dbReference type="PRINTS" id="PR01727">
    <property type="entry name" value="DNABINDINGHU"/>
</dbReference>
<dbReference type="CDD" id="cd13831">
    <property type="entry name" value="HU"/>
    <property type="match status" value="1"/>
</dbReference>
<accession>A0A1L3RYQ3</accession>
<dbReference type="SUPFAM" id="SSF47729">
    <property type="entry name" value="IHF-like DNA-binding proteins"/>
    <property type="match status" value="1"/>
</dbReference>
<evidence type="ECO:0000256" key="4">
    <source>
        <dbReference type="RuleBase" id="RU003939"/>
    </source>
</evidence>
<comment type="similarity">
    <text evidence="1 4">Belongs to the bacterial histone-like protein family.</text>
</comment>